<organism evidence="1 2">
    <name type="scientific">Owenia fusiformis</name>
    <name type="common">Polychaete worm</name>
    <dbReference type="NCBI Taxonomy" id="6347"/>
    <lineage>
        <taxon>Eukaryota</taxon>
        <taxon>Metazoa</taxon>
        <taxon>Spiralia</taxon>
        <taxon>Lophotrochozoa</taxon>
        <taxon>Annelida</taxon>
        <taxon>Polychaeta</taxon>
        <taxon>Sedentaria</taxon>
        <taxon>Canalipalpata</taxon>
        <taxon>Sabellida</taxon>
        <taxon>Oweniida</taxon>
        <taxon>Oweniidae</taxon>
        <taxon>Owenia</taxon>
    </lineage>
</organism>
<dbReference type="Proteomes" id="UP000749559">
    <property type="component" value="Unassembled WGS sequence"/>
</dbReference>
<name>A0A8J1U4A3_OWEFU</name>
<reference evidence="1" key="1">
    <citation type="submission" date="2022-03" db="EMBL/GenBank/DDBJ databases">
        <authorList>
            <person name="Martin C."/>
        </authorList>
    </citation>
    <scope>NUCLEOTIDE SEQUENCE</scope>
</reference>
<protein>
    <submittedName>
        <fullName evidence="1">Uncharacterized protein</fullName>
    </submittedName>
</protein>
<keyword evidence="2" id="KW-1185">Reference proteome</keyword>
<accession>A0A8J1U4A3</accession>
<evidence type="ECO:0000313" key="1">
    <source>
        <dbReference type="EMBL" id="CAH1794391.1"/>
    </source>
</evidence>
<comment type="caution">
    <text evidence="1">The sequence shown here is derived from an EMBL/GenBank/DDBJ whole genome shotgun (WGS) entry which is preliminary data.</text>
</comment>
<gene>
    <name evidence="1" type="ORF">OFUS_LOCUS19092</name>
</gene>
<sequence>MEKISESTMFLFLVGLCAVYSAALPLTISDTFGEKETLTQECGAIKCDAKTQYCNITTQVCGDCAATCMLKLHLDISTKVWCYKHCAVYVILQEKDTDDGNAVNCALFTRLSPYIIIFMIIFTAMVIIFITEKVYMCWRDKKGCCNKQKSVQRVKRWNIVKVKSPRIQEMQTLNGVD</sequence>
<proteinExistence type="predicted"/>
<evidence type="ECO:0000313" key="2">
    <source>
        <dbReference type="Proteomes" id="UP000749559"/>
    </source>
</evidence>
<dbReference type="AlphaFoldDB" id="A0A8J1U4A3"/>
<dbReference type="EMBL" id="CAIIXF020000009">
    <property type="protein sequence ID" value="CAH1794391.1"/>
    <property type="molecule type" value="Genomic_DNA"/>
</dbReference>